<dbReference type="Pfam" id="PF09871">
    <property type="entry name" value="DUF2098"/>
    <property type="match status" value="1"/>
</dbReference>
<evidence type="ECO:0000313" key="3">
    <source>
        <dbReference type="Proteomes" id="UP001068021"/>
    </source>
</evidence>
<dbReference type="InterPro" id="IPR019209">
    <property type="entry name" value="DUF2098"/>
</dbReference>
<dbReference type="RefSeq" id="WP_048082008.1">
    <property type="nucleotide sequence ID" value="NZ_JAPVER010000020.1"/>
</dbReference>
<organism evidence="2">
    <name type="scientific">Methanobacterium veterum</name>
    <dbReference type="NCBI Taxonomy" id="408577"/>
    <lineage>
        <taxon>Archaea</taxon>
        <taxon>Methanobacteriati</taxon>
        <taxon>Methanobacteriota</taxon>
        <taxon>Methanomada group</taxon>
        <taxon>Methanobacteria</taxon>
        <taxon>Methanobacteriales</taxon>
        <taxon>Methanobacteriaceae</taxon>
        <taxon>Methanobacterium</taxon>
    </lineage>
</organism>
<comment type="caution">
    <text evidence="2">The sequence shown here is derived from an EMBL/GenBank/DDBJ whole genome shotgun (WGS) entry which is preliminary data.</text>
</comment>
<accession>A0A9E5A0V7</accession>
<keyword evidence="3" id="KW-1185">Reference proteome</keyword>
<name>A0A9E5A0V7_9EURY</name>
<gene>
    <name evidence="2" type="ORF">O3H35_00735</name>
    <name evidence="1" type="ORF">O3H54_07320</name>
</gene>
<evidence type="ECO:0000313" key="2">
    <source>
        <dbReference type="EMBL" id="MCZ3371154.1"/>
    </source>
</evidence>
<protein>
    <submittedName>
        <fullName evidence="2">DUF2098 family protein</fullName>
    </submittedName>
</protein>
<sequence>MEILDINGKQIQRNLQVKYIRTHTTGNVIDILVKEDAIWIKLDSSGLYYRSDYIEVIENNEAYIKSYKKKNRLRSGKFDVANPAVISDHADGPGYGGG</sequence>
<dbReference type="AlphaFoldDB" id="A0A9E5A0V7"/>
<reference evidence="2" key="1">
    <citation type="submission" date="2022-12" db="EMBL/GenBank/DDBJ databases">
        <title>Reclassification of two methanogenic archaea species isolated from the Kolyma lowland permafrost.</title>
        <authorList>
            <person name="Trubitsyn V.E."/>
            <person name="Rivkina E.M."/>
            <person name="Shcherbakova V.A."/>
        </authorList>
    </citation>
    <scope>NUCLEOTIDE SEQUENCE</scope>
    <source>
        <strain evidence="1">M2</strain>
        <strain evidence="2">MK4</strain>
    </source>
</reference>
<dbReference type="EMBL" id="JAPVER010000020">
    <property type="protein sequence ID" value="MCZ3365690.1"/>
    <property type="molecule type" value="Genomic_DNA"/>
</dbReference>
<dbReference type="Proteomes" id="UP001068021">
    <property type="component" value="Unassembled WGS sequence"/>
</dbReference>
<proteinExistence type="predicted"/>
<evidence type="ECO:0000313" key="1">
    <source>
        <dbReference type="EMBL" id="MCZ3365690.1"/>
    </source>
</evidence>
<dbReference type="EMBL" id="JAPVES010000024">
    <property type="protein sequence ID" value="MCZ3371154.1"/>
    <property type="molecule type" value="Genomic_DNA"/>
</dbReference>
<dbReference type="Proteomes" id="UP001074446">
    <property type="component" value="Unassembled WGS sequence"/>
</dbReference>